<sequence length="107" mass="12657">MSQGHYYQQETGVSYKHIEKEEKQVLFCGIDITSWFYSAKPAREEVIHFTNNDGEEYYKVEQPSSEEIYEPVENEVVIQERNMKYWNIARIVMISFAIGTMLGFFVI</sequence>
<dbReference type="AlphaFoldDB" id="A0A6C0KIZ9"/>
<organism evidence="2">
    <name type="scientific">viral metagenome</name>
    <dbReference type="NCBI Taxonomy" id="1070528"/>
    <lineage>
        <taxon>unclassified sequences</taxon>
        <taxon>metagenomes</taxon>
        <taxon>organismal metagenomes</taxon>
    </lineage>
</organism>
<keyword evidence="1" id="KW-1133">Transmembrane helix</keyword>
<evidence type="ECO:0000256" key="1">
    <source>
        <dbReference type="SAM" id="Phobius"/>
    </source>
</evidence>
<keyword evidence="1" id="KW-0812">Transmembrane</keyword>
<protein>
    <submittedName>
        <fullName evidence="2">Uncharacterized protein</fullName>
    </submittedName>
</protein>
<evidence type="ECO:0000313" key="2">
    <source>
        <dbReference type="EMBL" id="QHU16797.1"/>
    </source>
</evidence>
<dbReference type="EMBL" id="MN740890">
    <property type="protein sequence ID" value="QHU16797.1"/>
    <property type="molecule type" value="Genomic_DNA"/>
</dbReference>
<accession>A0A6C0KIZ9</accession>
<keyword evidence="1" id="KW-0472">Membrane</keyword>
<reference evidence="2" key="1">
    <citation type="journal article" date="2020" name="Nature">
        <title>Giant virus diversity and host interactions through global metagenomics.</title>
        <authorList>
            <person name="Schulz F."/>
            <person name="Roux S."/>
            <person name="Paez-Espino D."/>
            <person name="Jungbluth S."/>
            <person name="Walsh D.A."/>
            <person name="Denef V.J."/>
            <person name="McMahon K.D."/>
            <person name="Konstantinidis K.T."/>
            <person name="Eloe-Fadrosh E.A."/>
            <person name="Kyrpides N.C."/>
            <person name="Woyke T."/>
        </authorList>
    </citation>
    <scope>NUCLEOTIDE SEQUENCE</scope>
    <source>
        <strain evidence="2">GVMAG-S-3300012000-53</strain>
    </source>
</reference>
<proteinExistence type="predicted"/>
<feature type="transmembrane region" description="Helical" evidence="1">
    <location>
        <begin position="88"/>
        <end position="106"/>
    </location>
</feature>
<name>A0A6C0KIZ9_9ZZZZ</name>